<evidence type="ECO:0000313" key="4">
    <source>
        <dbReference type="Proteomes" id="UP000714380"/>
    </source>
</evidence>
<evidence type="ECO:0000313" key="3">
    <source>
        <dbReference type="EMBL" id="MCA6065278.1"/>
    </source>
</evidence>
<keyword evidence="4" id="KW-1185">Reference proteome</keyword>
<comment type="caution">
    <text evidence="3">The sequence shown here is derived from an EMBL/GenBank/DDBJ whole genome shotgun (WGS) entry which is preliminary data.</text>
</comment>
<accession>A0ABS7ZU42</accession>
<reference evidence="3 4" key="1">
    <citation type="submission" date="2020-12" db="EMBL/GenBank/DDBJ databases">
        <title>Novel Thalassolituus-related marine hydrocarbonoclastic bacteria mediated algae-derived hydrocarbons mineralization in twilight zone of the northern South China Sea.</title>
        <authorList>
            <person name="Dong C."/>
        </authorList>
    </citation>
    <scope>NUCLEOTIDE SEQUENCE [LARGE SCALE GENOMIC DNA]</scope>
    <source>
        <strain evidence="3 4">IMCC1826</strain>
    </source>
</reference>
<dbReference type="Proteomes" id="UP000714380">
    <property type="component" value="Unassembled WGS sequence"/>
</dbReference>
<feature type="domain" description="AraC-type transcription regulator ligand-binding" evidence="2">
    <location>
        <begin position="15"/>
        <end position="75"/>
    </location>
</feature>
<organism evidence="3 4">
    <name type="scientific">Thalassolituus marinus</name>
    <dbReference type="NCBI Taxonomy" id="671053"/>
    <lineage>
        <taxon>Bacteria</taxon>
        <taxon>Pseudomonadati</taxon>
        <taxon>Pseudomonadota</taxon>
        <taxon>Gammaproteobacteria</taxon>
        <taxon>Oceanospirillales</taxon>
        <taxon>Oceanospirillaceae</taxon>
        <taxon>Thalassolituus</taxon>
    </lineage>
</organism>
<proteinExistence type="predicted"/>
<dbReference type="EMBL" id="JAEDAH010000103">
    <property type="protein sequence ID" value="MCA6065278.1"/>
    <property type="molecule type" value="Genomic_DNA"/>
</dbReference>
<dbReference type="Pfam" id="PF12852">
    <property type="entry name" value="Cupin_6"/>
    <property type="match status" value="1"/>
</dbReference>
<evidence type="ECO:0000256" key="1">
    <source>
        <dbReference type="ARBA" id="ARBA00023125"/>
    </source>
</evidence>
<gene>
    <name evidence="3" type="ORF">I9W95_16905</name>
</gene>
<protein>
    <submittedName>
        <fullName evidence="3">Cupin domain-containing protein</fullName>
    </submittedName>
</protein>
<dbReference type="InterPro" id="IPR032783">
    <property type="entry name" value="AraC_lig"/>
</dbReference>
<keyword evidence="1" id="KW-0238">DNA-binding</keyword>
<evidence type="ECO:0000259" key="2">
    <source>
        <dbReference type="Pfam" id="PF12852"/>
    </source>
</evidence>
<sequence>MAWLRLLCSRSMQGDVMHHLRLEGSLYCQSQLAGDRSLSMPVLPGKMMFHIVTAGRCWLTVDGQPPVELHKGSLAG</sequence>
<name>A0ABS7ZU42_9GAMM</name>